<protein>
    <submittedName>
        <fullName evidence="1">Uncharacterized protein</fullName>
    </submittedName>
</protein>
<proteinExistence type="predicted"/>
<comment type="caution">
    <text evidence="1">The sequence shown here is derived from an EMBL/GenBank/DDBJ whole genome shotgun (WGS) entry which is preliminary data.</text>
</comment>
<dbReference type="Proteomes" id="UP000075260">
    <property type="component" value="Unassembled WGS sequence"/>
</dbReference>
<sequence length="65" mass="7277">MFVLSSAATMHEGMARFKNEWLDRIARPTGSNSHAPCGCGAVDYARYHPEARPETALESRLSRLR</sequence>
<name>A0A150Q5H1_SORCE</name>
<evidence type="ECO:0000313" key="1">
    <source>
        <dbReference type="EMBL" id="KYF63200.1"/>
    </source>
</evidence>
<dbReference type="EMBL" id="JEMA01001027">
    <property type="protein sequence ID" value="KYF63200.1"/>
    <property type="molecule type" value="Genomic_DNA"/>
</dbReference>
<gene>
    <name evidence="1" type="ORF">BE15_01960</name>
</gene>
<organism evidence="1 2">
    <name type="scientific">Sorangium cellulosum</name>
    <name type="common">Polyangium cellulosum</name>
    <dbReference type="NCBI Taxonomy" id="56"/>
    <lineage>
        <taxon>Bacteria</taxon>
        <taxon>Pseudomonadati</taxon>
        <taxon>Myxococcota</taxon>
        <taxon>Polyangia</taxon>
        <taxon>Polyangiales</taxon>
        <taxon>Polyangiaceae</taxon>
        <taxon>Sorangium</taxon>
    </lineage>
</organism>
<reference evidence="1 2" key="1">
    <citation type="submission" date="2014-02" db="EMBL/GenBank/DDBJ databases">
        <title>The small core and large imbalanced accessory genome model reveals a collaborative survival strategy of Sorangium cellulosum strains in nature.</title>
        <authorList>
            <person name="Han K."/>
            <person name="Peng R."/>
            <person name="Blom J."/>
            <person name="Li Y.-Z."/>
        </authorList>
    </citation>
    <scope>NUCLEOTIDE SEQUENCE [LARGE SCALE GENOMIC DNA]</scope>
    <source>
        <strain evidence="1 2">So0008-312</strain>
    </source>
</reference>
<accession>A0A150Q5H1</accession>
<evidence type="ECO:0000313" key="2">
    <source>
        <dbReference type="Proteomes" id="UP000075260"/>
    </source>
</evidence>
<dbReference type="AlphaFoldDB" id="A0A150Q5H1"/>